<feature type="signal peptide" evidence="1">
    <location>
        <begin position="1"/>
        <end position="24"/>
    </location>
</feature>
<dbReference type="RefSeq" id="WP_187748064.1">
    <property type="nucleotide sequence ID" value="NZ_CP060828.1"/>
</dbReference>
<proteinExistence type="predicted"/>
<dbReference type="Proteomes" id="UP000516052">
    <property type="component" value="Chromosome"/>
</dbReference>
<dbReference type="KEGG" id="sroi:IAG44_17690"/>
<evidence type="ECO:0000313" key="3">
    <source>
        <dbReference type="Proteomes" id="UP000516052"/>
    </source>
</evidence>
<organism evidence="2 3">
    <name type="scientific">Streptomyces roseirectus</name>
    <dbReference type="NCBI Taxonomy" id="2768066"/>
    <lineage>
        <taxon>Bacteria</taxon>
        <taxon>Bacillati</taxon>
        <taxon>Actinomycetota</taxon>
        <taxon>Actinomycetes</taxon>
        <taxon>Kitasatosporales</taxon>
        <taxon>Streptomycetaceae</taxon>
        <taxon>Streptomyces</taxon>
    </lineage>
</organism>
<dbReference type="AlphaFoldDB" id="A0A7H0IE73"/>
<name>A0A7H0IE73_9ACTN</name>
<dbReference type="EMBL" id="CP060828">
    <property type="protein sequence ID" value="QNP71089.1"/>
    <property type="molecule type" value="Genomic_DNA"/>
</dbReference>
<keyword evidence="1" id="KW-0732">Signal</keyword>
<keyword evidence="3" id="KW-1185">Reference proteome</keyword>
<sequence length="47" mass="4878">MSRTLRFHGILVAAVLSLTGFALHAEQPAAQQASTVQAAGGDGLIWD</sequence>
<evidence type="ECO:0000313" key="2">
    <source>
        <dbReference type="EMBL" id="QNP71089.1"/>
    </source>
</evidence>
<gene>
    <name evidence="2" type="ORF">IAG44_17690</name>
</gene>
<reference evidence="2 3" key="1">
    <citation type="submission" date="2020-08" db="EMBL/GenBank/DDBJ databases">
        <title>A novel species.</title>
        <authorList>
            <person name="Gao J."/>
        </authorList>
    </citation>
    <scope>NUCLEOTIDE SEQUENCE [LARGE SCALE GENOMIC DNA]</scope>
    <source>
        <strain evidence="2 3">CRXT-G-22</strain>
    </source>
</reference>
<protein>
    <submittedName>
        <fullName evidence="2">Uncharacterized protein</fullName>
    </submittedName>
</protein>
<feature type="chain" id="PRO_5028963373" evidence="1">
    <location>
        <begin position="25"/>
        <end position="47"/>
    </location>
</feature>
<accession>A0A7H0IE73</accession>
<evidence type="ECO:0000256" key="1">
    <source>
        <dbReference type="SAM" id="SignalP"/>
    </source>
</evidence>